<evidence type="ECO:0000256" key="2">
    <source>
        <dbReference type="ARBA" id="ARBA00022741"/>
    </source>
</evidence>
<accession>A0A401ZXH5</accession>
<dbReference type="InterPro" id="IPR015854">
    <property type="entry name" value="ABC_transpr_LolD-like"/>
</dbReference>
<gene>
    <name evidence="5" type="ORF">KTT_14130</name>
</gene>
<dbReference type="AlphaFoldDB" id="A0A401ZXH5"/>
<evidence type="ECO:0000313" key="5">
    <source>
        <dbReference type="EMBL" id="GCE11554.1"/>
    </source>
</evidence>
<dbReference type="Proteomes" id="UP000287352">
    <property type="component" value="Unassembled WGS sequence"/>
</dbReference>
<dbReference type="Pfam" id="PF00005">
    <property type="entry name" value="ABC_tran"/>
    <property type="match status" value="1"/>
</dbReference>
<keyword evidence="2" id="KW-0547">Nucleotide-binding</keyword>
<dbReference type="InterPro" id="IPR027417">
    <property type="entry name" value="P-loop_NTPase"/>
</dbReference>
<dbReference type="EMBL" id="BIFR01000001">
    <property type="protein sequence ID" value="GCE11554.1"/>
    <property type="molecule type" value="Genomic_DNA"/>
</dbReference>
<dbReference type="PANTHER" id="PTHR24220:SF86">
    <property type="entry name" value="ABC TRANSPORTER ABCH.1"/>
    <property type="match status" value="1"/>
</dbReference>
<dbReference type="OrthoDB" id="9804270at2"/>
<evidence type="ECO:0000313" key="6">
    <source>
        <dbReference type="Proteomes" id="UP000287352"/>
    </source>
</evidence>
<dbReference type="GO" id="GO:0016887">
    <property type="term" value="F:ATP hydrolysis activity"/>
    <property type="evidence" value="ECO:0007669"/>
    <property type="project" value="InterPro"/>
</dbReference>
<reference evidence="6" key="1">
    <citation type="submission" date="2018-12" db="EMBL/GenBank/DDBJ databases">
        <title>Tengunoibacter tsumagoiensis gen. nov., sp. nov., Dictyobacter kobayashii sp. nov., D. alpinus sp. nov., and D. joshuensis sp. nov. and description of Dictyobacteraceae fam. nov. within the order Ktedonobacterales isolated from Tengu-no-mugimeshi.</title>
        <authorList>
            <person name="Wang C.M."/>
            <person name="Zheng Y."/>
            <person name="Sakai Y."/>
            <person name="Toyoda A."/>
            <person name="Minakuchi Y."/>
            <person name="Abe K."/>
            <person name="Yokota A."/>
            <person name="Yabe S."/>
        </authorList>
    </citation>
    <scope>NUCLEOTIDE SEQUENCE [LARGE SCALE GENOMIC DNA]</scope>
    <source>
        <strain evidence="6">Uno3</strain>
    </source>
</reference>
<sequence length="252" mass="26667">MDETTVVSNTGVEVADNGLKDIVMDVRNITKTLPLGREQINILKGISFQIVKGDFVSIVGPSGSGKSTLLGIIAGLDNPTAGQVIIDGVDIAHLSEGRLATVRNQKIGMVFQAFNLIPTLTAQENVEVPLYVGKHPGSPSSRARELLALVGLSHRLDHRPSQLSGGEQQRVAIARALSTDPAIVIADEPTGNLDARNGENVLKLIADLRQQTGKTFIIATHDPAVASHADRAIRIVDGLVATIDTTGGRITQ</sequence>
<comment type="caution">
    <text evidence="5">The sequence shown here is derived from an EMBL/GenBank/DDBJ whole genome shotgun (WGS) entry which is preliminary data.</text>
</comment>
<evidence type="ECO:0000259" key="4">
    <source>
        <dbReference type="PROSITE" id="PS50893"/>
    </source>
</evidence>
<dbReference type="GO" id="GO:0098796">
    <property type="term" value="C:membrane protein complex"/>
    <property type="evidence" value="ECO:0007669"/>
    <property type="project" value="UniProtKB-ARBA"/>
</dbReference>
<evidence type="ECO:0000256" key="3">
    <source>
        <dbReference type="ARBA" id="ARBA00022840"/>
    </source>
</evidence>
<dbReference type="GO" id="GO:0005524">
    <property type="term" value="F:ATP binding"/>
    <property type="evidence" value="ECO:0007669"/>
    <property type="project" value="UniProtKB-KW"/>
</dbReference>
<organism evidence="5 6">
    <name type="scientific">Tengunoibacter tsumagoiensis</name>
    <dbReference type="NCBI Taxonomy" id="2014871"/>
    <lineage>
        <taxon>Bacteria</taxon>
        <taxon>Bacillati</taxon>
        <taxon>Chloroflexota</taxon>
        <taxon>Ktedonobacteria</taxon>
        <taxon>Ktedonobacterales</taxon>
        <taxon>Dictyobacteraceae</taxon>
        <taxon>Tengunoibacter</taxon>
    </lineage>
</organism>
<dbReference type="SMART" id="SM00382">
    <property type="entry name" value="AAA"/>
    <property type="match status" value="1"/>
</dbReference>
<keyword evidence="6" id="KW-1185">Reference proteome</keyword>
<keyword evidence="3 5" id="KW-0067">ATP-binding</keyword>
<feature type="domain" description="ABC transporter" evidence="4">
    <location>
        <begin position="24"/>
        <end position="250"/>
    </location>
</feature>
<dbReference type="GO" id="GO:0005886">
    <property type="term" value="C:plasma membrane"/>
    <property type="evidence" value="ECO:0007669"/>
    <property type="project" value="TreeGrafter"/>
</dbReference>
<dbReference type="PANTHER" id="PTHR24220">
    <property type="entry name" value="IMPORT ATP-BINDING PROTEIN"/>
    <property type="match status" value="1"/>
</dbReference>
<dbReference type="CDD" id="cd03255">
    <property type="entry name" value="ABC_MJ0796_LolCDE_FtsE"/>
    <property type="match status" value="1"/>
</dbReference>
<dbReference type="SUPFAM" id="SSF52540">
    <property type="entry name" value="P-loop containing nucleoside triphosphate hydrolases"/>
    <property type="match status" value="1"/>
</dbReference>
<dbReference type="InterPro" id="IPR003439">
    <property type="entry name" value="ABC_transporter-like_ATP-bd"/>
</dbReference>
<dbReference type="GO" id="GO:0022857">
    <property type="term" value="F:transmembrane transporter activity"/>
    <property type="evidence" value="ECO:0007669"/>
    <property type="project" value="UniProtKB-ARBA"/>
</dbReference>
<name>A0A401ZXH5_9CHLR</name>
<dbReference type="InterPro" id="IPR017871">
    <property type="entry name" value="ABC_transporter-like_CS"/>
</dbReference>
<proteinExistence type="predicted"/>
<dbReference type="InterPro" id="IPR017911">
    <property type="entry name" value="MacB-like_ATP-bd"/>
</dbReference>
<evidence type="ECO:0000256" key="1">
    <source>
        <dbReference type="ARBA" id="ARBA00022448"/>
    </source>
</evidence>
<dbReference type="PROSITE" id="PS00211">
    <property type="entry name" value="ABC_TRANSPORTER_1"/>
    <property type="match status" value="1"/>
</dbReference>
<dbReference type="InterPro" id="IPR003593">
    <property type="entry name" value="AAA+_ATPase"/>
</dbReference>
<protein>
    <submittedName>
        <fullName evidence="5">Putative ABC transporter ATP-binding protein</fullName>
    </submittedName>
</protein>
<dbReference type="PROSITE" id="PS50893">
    <property type="entry name" value="ABC_TRANSPORTER_2"/>
    <property type="match status" value="1"/>
</dbReference>
<dbReference type="FunFam" id="3.40.50.300:FF:000032">
    <property type="entry name" value="Export ABC transporter ATP-binding protein"/>
    <property type="match status" value="1"/>
</dbReference>
<dbReference type="Gene3D" id="3.40.50.300">
    <property type="entry name" value="P-loop containing nucleotide triphosphate hydrolases"/>
    <property type="match status" value="1"/>
</dbReference>
<keyword evidence="1" id="KW-0813">Transport</keyword>